<keyword evidence="7 8" id="KW-0472">Membrane</keyword>
<keyword evidence="5 8" id="KW-0812">Transmembrane</keyword>
<evidence type="ECO:0000256" key="3">
    <source>
        <dbReference type="ARBA" id="ARBA00022448"/>
    </source>
</evidence>
<evidence type="ECO:0000256" key="8">
    <source>
        <dbReference type="SAM" id="Phobius"/>
    </source>
</evidence>
<evidence type="ECO:0000256" key="4">
    <source>
        <dbReference type="ARBA" id="ARBA00022475"/>
    </source>
</evidence>
<feature type="transmembrane region" description="Helical" evidence="8">
    <location>
        <begin position="265"/>
        <end position="285"/>
    </location>
</feature>
<evidence type="ECO:0000256" key="2">
    <source>
        <dbReference type="ARBA" id="ARBA00009773"/>
    </source>
</evidence>
<comment type="subcellular location">
    <subcellularLocation>
        <location evidence="1">Cell membrane</location>
        <topology evidence="1">Multi-pass membrane protein</topology>
    </subcellularLocation>
</comment>
<keyword evidence="10" id="KW-1185">Reference proteome</keyword>
<evidence type="ECO:0000313" key="9">
    <source>
        <dbReference type="EMBL" id="MZR20835.1"/>
    </source>
</evidence>
<comment type="similarity">
    <text evidence="2">Belongs to the autoinducer-2 exporter (AI-2E) (TC 2.A.86) family.</text>
</comment>
<dbReference type="Proteomes" id="UP000445696">
    <property type="component" value="Unassembled WGS sequence"/>
</dbReference>
<gene>
    <name evidence="9" type="ORF">GQF03_00645</name>
</gene>
<dbReference type="AlphaFoldDB" id="A0A845M8X9"/>
<keyword evidence="4" id="KW-1003">Cell membrane</keyword>
<evidence type="ECO:0000256" key="1">
    <source>
        <dbReference type="ARBA" id="ARBA00004651"/>
    </source>
</evidence>
<dbReference type="Pfam" id="PF01594">
    <property type="entry name" value="AI-2E_transport"/>
    <property type="match status" value="1"/>
</dbReference>
<evidence type="ECO:0000256" key="5">
    <source>
        <dbReference type="ARBA" id="ARBA00022692"/>
    </source>
</evidence>
<sequence>MTLKQQMKFWVIALVAFVLFLVLLSDILLPFVLGMAVAYFLDPVADRMEAAGINRTTATAIIIGLFLVLVILAVILLVPVIIDQFVGLLNNLPGYYQSLHDFLLPFIDRFVDIPALQQSAEFKQTVGQYVGEAVKSLGSISKNIVGGGLALVNMVMLLVISPVVAFYLLRDWDHIVARIDSWLPKKNAGQVRMLAKHIDDVLAGFVRGQSTVCLLLAAYYGIALMVIGLEFGLVIGIVTGLISFIPFVGAIIGFIASVGVATIQFWPDFIIIGIVGGIFVVGQILEGYVLVPNLVGEKVGLHPVWVMFGLLAGGSLFGFVGVLIAVPMAAVIGVLSRFAIDQYLQSPLYGAPPPEDQERLLED</sequence>
<dbReference type="EMBL" id="WTVA01000001">
    <property type="protein sequence ID" value="MZR20835.1"/>
    <property type="molecule type" value="Genomic_DNA"/>
</dbReference>
<dbReference type="PANTHER" id="PTHR21716">
    <property type="entry name" value="TRANSMEMBRANE PROTEIN"/>
    <property type="match status" value="1"/>
</dbReference>
<comment type="caution">
    <text evidence="9">The sequence shown here is derived from an EMBL/GenBank/DDBJ whole genome shotgun (WGS) entry which is preliminary data.</text>
</comment>
<feature type="transmembrane region" description="Helical" evidence="8">
    <location>
        <begin position="305"/>
        <end position="335"/>
    </location>
</feature>
<dbReference type="OrthoDB" id="5792512at2"/>
<keyword evidence="3" id="KW-0813">Transport</keyword>
<feature type="transmembrane region" description="Helical" evidence="8">
    <location>
        <begin position="201"/>
        <end position="227"/>
    </location>
</feature>
<feature type="transmembrane region" description="Helical" evidence="8">
    <location>
        <begin position="233"/>
        <end position="258"/>
    </location>
</feature>
<feature type="transmembrane region" description="Helical" evidence="8">
    <location>
        <begin position="144"/>
        <end position="169"/>
    </location>
</feature>
<protein>
    <submittedName>
        <fullName evidence="9">AI-2E family transporter</fullName>
    </submittedName>
</protein>
<proteinExistence type="inferred from homology"/>
<feature type="transmembrane region" description="Helical" evidence="8">
    <location>
        <begin position="61"/>
        <end position="82"/>
    </location>
</feature>
<dbReference type="GO" id="GO:0055085">
    <property type="term" value="P:transmembrane transport"/>
    <property type="evidence" value="ECO:0007669"/>
    <property type="project" value="TreeGrafter"/>
</dbReference>
<keyword evidence="6 8" id="KW-1133">Transmembrane helix</keyword>
<dbReference type="GO" id="GO:0005886">
    <property type="term" value="C:plasma membrane"/>
    <property type="evidence" value="ECO:0007669"/>
    <property type="project" value="UniProtKB-SubCell"/>
</dbReference>
<evidence type="ECO:0000313" key="10">
    <source>
        <dbReference type="Proteomes" id="UP000445696"/>
    </source>
</evidence>
<name>A0A845M8X9_9PROT</name>
<evidence type="ECO:0000256" key="6">
    <source>
        <dbReference type="ARBA" id="ARBA00022989"/>
    </source>
</evidence>
<reference evidence="9 10" key="1">
    <citation type="journal article" date="2014" name="Int. J. Syst. Evol. Microbiol.">
        <title>Sneathiella chungangensis sp. nov., isolated from a marine sand, and emended description of the genus Sneathiella.</title>
        <authorList>
            <person name="Siamphan C."/>
            <person name="Kim H."/>
            <person name="Lee J.S."/>
            <person name="Kim W."/>
        </authorList>
    </citation>
    <scope>NUCLEOTIDE SEQUENCE [LARGE SCALE GENOMIC DNA]</scope>
    <source>
        <strain evidence="9 10">KCTC 32476</strain>
    </source>
</reference>
<dbReference type="InterPro" id="IPR002549">
    <property type="entry name" value="AI-2E-like"/>
</dbReference>
<evidence type="ECO:0000256" key="7">
    <source>
        <dbReference type="ARBA" id="ARBA00023136"/>
    </source>
</evidence>
<accession>A0A845M8X9</accession>
<dbReference type="RefSeq" id="WP_161337258.1">
    <property type="nucleotide sequence ID" value="NZ_JBHSDG010000002.1"/>
</dbReference>
<feature type="transmembrane region" description="Helical" evidence="8">
    <location>
        <begin position="12"/>
        <end position="41"/>
    </location>
</feature>
<dbReference type="PANTHER" id="PTHR21716:SF53">
    <property type="entry name" value="PERMEASE PERM-RELATED"/>
    <property type="match status" value="1"/>
</dbReference>
<organism evidence="9 10">
    <name type="scientific">Sneathiella chungangensis</name>
    <dbReference type="NCBI Taxonomy" id="1418234"/>
    <lineage>
        <taxon>Bacteria</taxon>
        <taxon>Pseudomonadati</taxon>
        <taxon>Pseudomonadota</taxon>
        <taxon>Alphaproteobacteria</taxon>
        <taxon>Sneathiellales</taxon>
        <taxon>Sneathiellaceae</taxon>
        <taxon>Sneathiella</taxon>
    </lineage>
</organism>